<dbReference type="AlphaFoldDB" id="A0A3A8ET61"/>
<dbReference type="Gene3D" id="3.40.50.1820">
    <property type="entry name" value="alpha/beta hydrolase"/>
    <property type="match status" value="1"/>
</dbReference>
<evidence type="ECO:0000313" key="1">
    <source>
        <dbReference type="EMBL" id="RKG32071.1"/>
    </source>
</evidence>
<organism evidence="1 2">
    <name type="scientific">Acinetobacter tianfuensis</name>
    <dbReference type="NCBI Taxonomy" id="2419603"/>
    <lineage>
        <taxon>Bacteria</taxon>
        <taxon>Pseudomonadati</taxon>
        <taxon>Pseudomonadota</taxon>
        <taxon>Gammaproteobacteria</taxon>
        <taxon>Moraxellales</taxon>
        <taxon>Moraxellaceae</taxon>
        <taxon>Acinetobacter</taxon>
    </lineage>
</organism>
<dbReference type="EMBL" id="RAXV01000011">
    <property type="protein sequence ID" value="RKG32071.1"/>
    <property type="molecule type" value="Genomic_DNA"/>
</dbReference>
<accession>A0A3A8ET61</accession>
<evidence type="ECO:0000313" key="2">
    <source>
        <dbReference type="Proteomes" id="UP000282388"/>
    </source>
</evidence>
<dbReference type="OrthoDB" id="9780744at2"/>
<sequence>MNQKILLITGWGGGTKLLNSLKQALEYKGHTVELINIFNALDEKELQQQAEKAKVFDVIIGWSLGGQLAALLADQISKQYHQQKVLITLASNPCFVESCVEHAEWHTAMSEEAFQNFKQSFQHDAIATLKKFGFMVCQGVKTTKEDFQVLQSLIQPQNLERLKQGLDCLEQLNTVNILKNYAGYQYHFFAKQDFLVSYKVAENIQKLNAEFLEIELLSGSHGLPIFQFESISDKICQYLQKIKQTNG</sequence>
<keyword evidence="2" id="KW-1185">Reference proteome</keyword>
<dbReference type="RefSeq" id="WP_120402102.1">
    <property type="nucleotide sequence ID" value="NZ_RAXV01000011.1"/>
</dbReference>
<proteinExistence type="predicted"/>
<name>A0A3A8ET61_9GAMM</name>
<protein>
    <submittedName>
        <fullName evidence="1">Hydrolase</fullName>
    </submittedName>
</protein>
<comment type="caution">
    <text evidence="1">The sequence shown here is derived from an EMBL/GenBank/DDBJ whole genome shotgun (WGS) entry which is preliminary data.</text>
</comment>
<reference evidence="1 2" key="1">
    <citation type="submission" date="2018-09" db="EMBL/GenBank/DDBJ databases">
        <title>The draft genome of Acinetobacter spp. strains.</title>
        <authorList>
            <person name="Qin J."/>
            <person name="Feng Y."/>
            <person name="Zong Z."/>
        </authorList>
    </citation>
    <scope>NUCLEOTIDE SEQUENCE [LARGE SCALE GENOMIC DNA]</scope>
    <source>
        <strain evidence="1 2">WCHAc060012</strain>
    </source>
</reference>
<dbReference type="GO" id="GO:0016787">
    <property type="term" value="F:hydrolase activity"/>
    <property type="evidence" value="ECO:0007669"/>
    <property type="project" value="UniProtKB-KW"/>
</dbReference>
<dbReference type="SUPFAM" id="SSF53474">
    <property type="entry name" value="alpha/beta-Hydrolases"/>
    <property type="match status" value="1"/>
</dbReference>
<gene>
    <name evidence="1" type="ORF">D7V32_06630</name>
</gene>
<dbReference type="Proteomes" id="UP000282388">
    <property type="component" value="Unassembled WGS sequence"/>
</dbReference>
<keyword evidence="1" id="KW-0378">Hydrolase</keyword>
<dbReference type="InterPro" id="IPR029058">
    <property type="entry name" value="AB_hydrolase_fold"/>
</dbReference>